<dbReference type="InterPro" id="IPR001266">
    <property type="entry name" value="Ribosomal_eS19"/>
</dbReference>
<dbReference type="InterPro" id="IPR036390">
    <property type="entry name" value="WH_DNA-bd_sf"/>
</dbReference>
<dbReference type="EMBL" id="BDSA01000013">
    <property type="protein sequence ID" value="GBE63055.1"/>
    <property type="molecule type" value="Genomic_DNA"/>
</dbReference>
<dbReference type="RefSeq" id="XP_028869298.1">
    <property type="nucleotide sequence ID" value="XM_029013465.1"/>
</dbReference>
<dbReference type="PANTHER" id="PTHR11710">
    <property type="entry name" value="40S RIBOSOMAL PROTEIN S19"/>
    <property type="match status" value="1"/>
</dbReference>
<protein>
    <submittedName>
        <fullName evidence="5">40S ribosomal protein</fullName>
    </submittedName>
</protein>
<dbReference type="GO" id="GO:0000028">
    <property type="term" value="P:ribosomal small subunit assembly"/>
    <property type="evidence" value="ECO:0007669"/>
    <property type="project" value="TreeGrafter"/>
</dbReference>
<evidence type="ECO:0000313" key="5">
    <source>
        <dbReference type="EMBL" id="GBE63055.1"/>
    </source>
</evidence>
<dbReference type="OrthoDB" id="428974at2759"/>
<dbReference type="PANTHER" id="PTHR11710:SF0">
    <property type="entry name" value="40S RIBOSOMAL PROTEIN S19"/>
    <property type="match status" value="1"/>
</dbReference>
<dbReference type="GO" id="GO:0006412">
    <property type="term" value="P:translation"/>
    <property type="evidence" value="ECO:0007669"/>
    <property type="project" value="InterPro"/>
</dbReference>
<organism evidence="5 6">
    <name type="scientific">Babesia ovata</name>
    <dbReference type="NCBI Taxonomy" id="189622"/>
    <lineage>
        <taxon>Eukaryota</taxon>
        <taxon>Sar</taxon>
        <taxon>Alveolata</taxon>
        <taxon>Apicomplexa</taxon>
        <taxon>Aconoidasida</taxon>
        <taxon>Piroplasmida</taxon>
        <taxon>Babesiidae</taxon>
        <taxon>Babesia</taxon>
    </lineage>
</organism>
<gene>
    <name evidence="5" type="ORF">BOVATA_045480</name>
</gene>
<evidence type="ECO:0000313" key="6">
    <source>
        <dbReference type="Proteomes" id="UP000236319"/>
    </source>
</evidence>
<accession>A0A2H6KJ84</accession>
<keyword evidence="3" id="KW-0687">Ribonucleoprotein</keyword>
<dbReference type="InterPro" id="IPR018277">
    <property type="entry name" value="Ribosomal_eS19_CS"/>
</dbReference>
<dbReference type="SMART" id="SM01413">
    <property type="entry name" value="Ribosomal_S19e"/>
    <property type="match status" value="1"/>
</dbReference>
<name>A0A2H6KJ84_9APIC</name>
<evidence type="ECO:0000256" key="2">
    <source>
        <dbReference type="ARBA" id="ARBA00022980"/>
    </source>
</evidence>
<dbReference type="AlphaFoldDB" id="A0A2H6KJ84"/>
<dbReference type="GO" id="GO:0003735">
    <property type="term" value="F:structural constituent of ribosome"/>
    <property type="evidence" value="ECO:0007669"/>
    <property type="project" value="InterPro"/>
</dbReference>
<dbReference type="VEuPathDB" id="PiroplasmaDB:BOVATA_045480"/>
<dbReference type="Pfam" id="PF01090">
    <property type="entry name" value="Ribosomal_S19e"/>
    <property type="match status" value="1"/>
</dbReference>
<evidence type="ECO:0000256" key="4">
    <source>
        <dbReference type="SAM" id="MobiDB-lite"/>
    </source>
</evidence>
<dbReference type="InterPro" id="IPR036388">
    <property type="entry name" value="WH-like_DNA-bd_sf"/>
</dbReference>
<dbReference type="GeneID" id="39876825"/>
<proteinExistence type="inferred from homology"/>
<dbReference type="Gene3D" id="1.10.10.10">
    <property type="entry name" value="Winged helix-like DNA-binding domain superfamily/Winged helix DNA-binding domain"/>
    <property type="match status" value="1"/>
</dbReference>
<dbReference type="GO" id="GO:0022627">
    <property type="term" value="C:cytosolic small ribosomal subunit"/>
    <property type="evidence" value="ECO:0007669"/>
    <property type="project" value="TreeGrafter"/>
</dbReference>
<comment type="caution">
    <text evidence="5">The sequence shown here is derived from an EMBL/GenBank/DDBJ whole genome shotgun (WGS) entry which is preliminary data.</text>
</comment>
<evidence type="ECO:0000256" key="1">
    <source>
        <dbReference type="ARBA" id="ARBA00010014"/>
    </source>
</evidence>
<dbReference type="Proteomes" id="UP000236319">
    <property type="component" value="Unassembled WGS sequence"/>
</dbReference>
<feature type="region of interest" description="Disordered" evidence="4">
    <location>
        <begin position="1"/>
        <end position="22"/>
    </location>
</feature>
<dbReference type="GO" id="GO:0003723">
    <property type="term" value="F:RNA binding"/>
    <property type="evidence" value="ECO:0007669"/>
    <property type="project" value="TreeGrafter"/>
</dbReference>
<dbReference type="SUPFAM" id="SSF46785">
    <property type="entry name" value="Winged helix' DNA-binding domain"/>
    <property type="match status" value="1"/>
</dbReference>
<comment type="similarity">
    <text evidence="1">Belongs to the eukaryotic ribosomal protein eS19 family.</text>
</comment>
<dbReference type="FunFam" id="1.10.10.10:FF:000118">
    <property type="entry name" value="40S ribosomal protein S19"/>
    <property type="match status" value="1"/>
</dbReference>
<reference evidence="5 6" key="1">
    <citation type="journal article" date="2017" name="BMC Genomics">
        <title>Whole-genome assembly of Babesia ovata and comparative genomics between closely related pathogens.</title>
        <authorList>
            <person name="Yamagishi J."/>
            <person name="Asada M."/>
            <person name="Hakimi H."/>
            <person name="Tanaka T.Q."/>
            <person name="Sugimoto C."/>
            <person name="Kawazu S."/>
        </authorList>
    </citation>
    <scope>NUCLEOTIDE SEQUENCE [LARGE SCALE GENOMIC DNA]</scope>
    <source>
        <strain evidence="5 6">Miyake</strain>
    </source>
</reference>
<dbReference type="PROSITE" id="PS00628">
    <property type="entry name" value="RIBOSOMAL_S19E"/>
    <property type="match status" value="1"/>
</dbReference>
<evidence type="ECO:0000256" key="3">
    <source>
        <dbReference type="ARBA" id="ARBA00023274"/>
    </source>
</evidence>
<keyword evidence="6" id="KW-1185">Reference proteome</keyword>
<keyword evidence="2 5" id="KW-0689">Ribosomal protein</keyword>
<sequence>MTTLTKNRFPTAPRWPFPTSRRGLQSRRSLGVRGILSFIWQSEQFIKMELSLDKEMLRMGRLDADVPYRRFNTSLKDCNADVFIAAFAQQMELKNYVDPPKWTDYAKTSVAKELAPQNPKWFYIRSAAILRHLYFHPDEGIGRLRHVYASRKRRGCAPNHTCPASGKIIRTIVQQLEANGFLEKSKDNKGRRLSRRGCNIVNEFARHLTRSLMEQSSS</sequence>